<dbReference type="GO" id="GO:0070063">
    <property type="term" value="F:RNA polymerase binding"/>
    <property type="evidence" value="ECO:0007669"/>
    <property type="project" value="InterPro"/>
</dbReference>
<keyword evidence="5 8" id="KW-0804">Transcription</keyword>
<evidence type="ECO:0000256" key="9">
    <source>
        <dbReference type="RuleBase" id="RU000556"/>
    </source>
</evidence>
<dbReference type="Gene3D" id="3.10.50.30">
    <property type="entry name" value="Transcription elongation factor, GreA/GreB, C-terminal domain"/>
    <property type="match status" value="1"/>
</dbReference>
<dbReference type="Proteomes" id="UP001056539">
    <property type="component" value="Chromosome"/>
</dbReference>
<evidence type="ECO:0000256" key="4">
    <source>
        <dbReference type="ARBA" id="ARBA00023125"/>
    </source>
</evidence>
<protein>
    <recommendedName>
        <fullName evidence="2 8">Transcription elongation factor GreA</fullName>
    </recommendedName>
    <alternativeName>
        <fullName evidence="7 8">Transcript cleavage factor GreA</fullName>
    </alternativeName>
</protein>
<dbReference type="InterPro" id="IPR006359">
    <property type="entry name" value="Tscrpt_elong_fac_GreA"/>
</dbReference>
<keyword evidence="3 8" id="KW-0805">Transcription regulation</keyword>
<keyword evidence="4 8" id="KW-0238">DNA-binding</keyword>
<evidence type="ECO:0000256" key="3">
    <source>
        <dbReference type="ARBA" id="ARBA00023015"/>
    </source>
</evidence>
<evidence type="ECO:0000256" key="1">
    <source>
        <dbReference type="ARBA" id="ARBA00008213"/>
    </source>
</evidence>
<dbReference type="PROSITE" id="PS00830">
    <property type="entry name" value="GREAB_2"/>
    <property type="match status" value="1"/>
</dbReference>
<feature type="domain" description="Transcription elongation factor GreA/GreB N-terminal" evidence="11">
    <location>
        <begin position="749"/>
        <end position="818"/>
    </location>
</feature>
<dbReference type="InterPro" id="IPR036953">
    <property type="entry name" value="GreA/GreB_C_sf"/>
</dbReference>
<evidence type="ECO:0000256" key="6">
    <source>
        <dbReference type="ARBA" id="ARBA00024916"/>
    </source>
</evidence>
<dbReference type="Gene3D" id="1.10.287.180">
    <property type="entry name" value="Transcription elongation factor, GreA/GreB, N-terminal domain"/>
    <property type="match status" value="1"/>
</dbReference>
<dbReference type="RefSeq" id="WP_271436048.1">
    <property type="nucleotide sequence ID" value="NZ_CP073355.1"/>
</dbReference>
<gene>
    <name evidence="8 12" type="primary">greA</name>
    <name evidence="12" type="ORF">KDW03_03695</name>
</gene>
<dbReference type="Pfam" id="PF01272">
    <property type="entry name" value="GreA_GreB"/>
    <property type="match status" value="1"/>
</dbReference>
<dbReference type="InterPro" id="IPR021938">
    <property type="entry name" value="DUF3553"/>
</dbReference>
<dbReference type="SUPFAM" id="SSF46557">
    <property type="entry name" value="GreA transcript cleavage protein, N-terminal domain"/>
    <property type="match status" value="1"/>
</dbReference>
<dbReference type="HAMAP" id="MF_00105">
    <property type="entry name" value="GreA_GreB"/>
    <property type="match status" value="1"/>
</dbReference>
<name>A0AAX3BFB0_9SPIR</name>
<dbReference type="FunFam" id="1.10.287.180:FF:000001">
    <property type="entry name" value="Transcription elongation factor GreA"/>
    <property type="match status" value="1"/>
</dbReference>
<comment type="similarity">
    <text evidence="1 8 9">Belongs to the GreA/GreB family.</text>
</comment>
<evidence type="ECO:0000256" key="5">
    <source>
        <dbReference type="ARBA" id="ARBA00023163"/>
    </source>
</evidence>
<accession>A0AAX3BFB0</accession>
<comment type="function">
    <text evidence="6 8 9">Necessary for efficient RNA polymerase transcription elongation past template-encoded arresting sites. The arresting sites in DNA have the property of trapping a certain fraction of elongating RNA polymerases that pass through, resulting in locked ternary complexes. Cleavage of the nascent transcript by cleavage factors such as GreA or GreB allows the resumption of elongation from the new 3'terminus. GreA releases sequences of 2 to 3 nucleotides.</text>
</comment>
<dbReference type="PANTHER" id="PTHR30437:SF4">
    <property type="entry name" value="TRANSCRIPTION ELONGATION FACTOR GREA"/>
    <property type="match status" value="1"/>
</dbReference>
<feature type="domain" description="Transcription elongation factor GreA/GreB C-terminal" evidence="10">
    <location>
        <begin position="827"/>
        <end position="898"/>
    </location>
</feature>
<evidence type="ECO:0000256" key="7">
    <source>
        <dbReference type="ARBA" id="ARBA00030776"/>
    </source>
</evidence>
<proteinExistence type="inferred from homology"/>
<reference evidence="12" key="1">
    <citation type="submission" date="2021-04" db="EMBL/GenBank/DDBJ databases">
        <authorList>
            <person name="Postec A."/>
        </authorList>
    </citation>
    <scope>NUCLEOTIDE SEQUENCE</scope>
    <source>
        <strain evidence="12">F1F22</strain>
    </source>
</reference>
<dbReference type="SUPFAM" id="SSF54534">
    <property type="entry name" value="FKBP-like"/>
    <property type="match status" value="1"/>
</dbReference>
<feature type="coiled-coil region" evidence="8">
    <location>
        <begin position="792"/>
        <end position="819"/>
    </location>
</feature>
<dbReference type="SUPFAM" id="SSF48452">
    <property type="entry name" value="TPR-like"/>
    <property type="match status" value="1"/>
</dbReference>
<dbReference type="InterPro" id="IPR023459">
    <property type="entry name" value="Tscrpt_elong_fac_GreA/B_fam"/>
</dbReference>
<keyword evidence="12" id="KW-0648">Protein biosynthesis</keyword>
<evidence type="ECO:0000313" key="13">
    <source>
        <dbReference type="Proteomes" id="UP001056539"/>
    </source>
</evidence>
<dbReference type="InterPro" id="IPR036805">
    <property type="entry name" value="Tscrpt_elong_fac_GreA/B_N_sf"/>
</dbReference>
<dbReference type="Pfam" id="PF03449">
    <property type="entry name" value="GreA_GreB_N"/>
    <property type="match status" value="1"/>
</dbReference>
<dbReference type="GO" id="GO:0032784">
    <property type="term" value="P:regulation of DNA-templated transcription elongation"/>
    <property type="evidence" value="ECO:0007669"/>
    <property type="project" value="UniProtKB-UniRule"/>
</dbReference>
<evidence type="ECO:0000256" key="8">
    <source>
        <dbReference type="HAMAP-Rule" id="MF_00105"/>
    </source>
</evidence>
<keyword evidence="13" id="KW-1185">Reference proteome</keyword>
<evidence type="ECO:0000313" key="12">
    <source>
        <dbReference type="EMBL" id="URA10916.1"/>
    </source>
</evidence>
<reference evidence="12" key="2">
    <citation type="submission" date="2022-06" db="EMBL/GenBank/DDBJ databases">
        <title>Thermospira aquatica gen. nov., sp. nov.</title>
        <authorList>
            <person name="Ben Ali Gam Z."/>
            <person name="Labat M."/>
        </authorList>
    </citation>
    <scope>NUCLEOTIDE SEQUENCE</scope>
    <source>
        <strain evidence="12">F1F22</strain>
    </source>
</reference>
<dbReference type="AlphaFoldDB" id="A0AAX3BFB0"/>
<dbReference type="GO" id="GO:0003677">
    <property type="term" value="F:DNA binding"/>
    <property type="evidence" value="ECO:0007669"/>
    <property type="project" value="UniProtKB-UniRule"/>
</dbReference>
<evidence type="ECO:0000259" key="10">
    <source>
        <dbReference type="Pfam" id="PF01272"/>
    </source>
</evidence>
<dbReference type="Gene3D" id="1.25.40.10">
    <property type="entry name" value="Tetratricopeptide repeat domain"/>
    <property type="match status" value="1"/>
</dbReference>
<dbReference type="KEGG" id="taqu:KDW03_03695"/>
<dbReference type="GO" id="GO:0006354">
    <property type="term" value="P:DNA-templated transcription elongation"/>
    <property type="evidence" value="ECO:0007669"/>
    <property type="project" value="TreeGrafter"/>
</dbReference>
<dbReference type="EMBL" id="CP073355">
    <property type="protein sequence ID" value="URA10916.1"/>
    <property type="molecule type" value="Genomic_DNA"/>
</dbReference>
<sequence>MTETQKREDILRNLRERIKQEQWTQTAINEYSVKMFVELDNIIHIAVEEGFQNELKELCNEALASKQESVIATYILGMLPFEENSIGNNLIPDLIRRFLENKKYKIAEYLSEKLLTYREDQEALRALETIYENQNNQEELLNIRRRLVLVDAKNASTAKYLGEYYEAQGDKDQAAFYYRLAFERYIKLKTIRSLEELWSKMVKLFHDDTNLILLLARKMRELQGDARVAETVYHDYVHTLMKAGKYQEALNILKIIIEWKPEDKTLRKALEDCYRALYQDHSQLEKYLKLSNIGQTWKPYRDAIRIFESHIAFDVGKYVQHKNWGFGQVKSIEDENVIIDFETKPGHKMSLDIALRALTVLDDNHILLWKKKRPEELTKLLQEDPTQVVEIILKSMGGTASATQIKEWLVPDILSESNWSKWWLVTRKRIESSNTIVPSLTKKNFFELRTSEVSVLDELISKFKKSGTMENKIKYIMDYKLRGGNLSDGAATAMSAYFEDILKSNTEAPERKLTAFLVLRFVHGSNISYDDLDNSLLYNIKNLPEFYTNLDIELKKELLALVRNKIKEWPSKYVDLITKTPMNRLDNLMLEELIASENFSAIQEIMEIAFSNYIEKPELFLWFSQRLMEEKELLKRFGIKENDVMFRLLDIYDHLGQEIDDKVNVAQNKRLLSTIESILFDKKLLDTVMDHMEPSIALSLYTQLENSGYFPDAQKTKYREELLQKYPDLKNKEIQEKTKQVSKIRPPLLVTRKSLEAKRAELNRLVTVEIPENSRAIGDAMEKGDLRENAEYKAALEKQDQLKAAVARLEAELAKAKVIEKSRVDTSIVDVGTKVTLKTNTGEKVTYQILGQWDVDFEKQIISYLSPLGAALLDKQKGDVVEFEFGGEKKVYTIEAIEMADFED</sequence>
<dbReference type="InterPro" id="IPR011990">
    <property type="entry name" value="TPR-like_helical_dom_sf"/>
</dbReference>
<dbReference type="InterPro" id="IPR018151">
    <property type="entry name" value="TF_GreA/GreB_CS"/>
</dbReference>
<organism evidence="12 13">
    <name type="scientific">Thermospira aquatica</name>
    <dbReference type="NCBI Taxonomy" id="2828656"/>
    <lineage>
        <taxon>Bacteria</taxon>
        <taxon>Pseudomonadati</taxon>
        <taxon>Spirochaetota</taxon>
        <taxon>Spirochaetia</taxon>
        <taxon>Brevinematales</taxon>
        <taxon>Thermospiraceae</taxon>
        <taxon>Thermospira</taxon>
    </lineage>
</organism>
<evidence type="ECO:0000259" key="11">
    <source>
        <dbReference type="Pfam" id="PF03449"/>
    </source>
</evidence>
<dbReference type="GO" id="GO:0003746">
    <property type="term" value="F:translation elongation factor activity"/>
    <property type="evidence" value="ECO:0007669"/>
    <property type="project" value="UniProtKB-KW"/>
</dbReference>
<keyword evidence="12" id="KW-0251">Elongation factor</keyword>
<dbReference type="PROSITE" id="PS00829">
    <property type="entry name" value="GREAB_1"/>
    <property type="match status" value="1"/>
</dbReference>
<dbReference type="InterPro" id="IPR028624">
    <property type="entry name" value="Tscrpt_elong_fac_GreA/B"/>
</dbReference>
<evidence type="ECO:0000256" key="2">
    <source>
        <dbReference type="ARBA" id="ARBA00013729"/>
    </source>
</evidence>
<dbReference type="InterPro" id="IPR001437">
    <property type="entry name" value="Tscrpt_elong_fac_GreA/B_C"/>
</dbReference>
<dbReference type="PANTHER" id="PTHR30437">
    <property type="entry name" value="TRANSCRIPTION ELONGATION FACTOR GREA"/>
    <property type="match status" value="1"/>
</dbReference>
<dbReference type="Pfam" id="PF12073">
    <property type="entry name" value="DUF3553"/>
    <property type="match status" value="1"/>
</dbReference>
<keyword evidence="8" id="KW-0175">Coiled coil</keyword>
<dbReference type="NCBIfam" id="TIGR01462">
    <property type="entry name" value="greA"/>
    <property type="match status" value="1"/>
</dbReference>
<dbReference type="InterPro" id="IPR022691">
    <property type="entry name" value="Tscrpt_elong_fac_GreA/B_N"/>
</dbReference>